<dbReference type="EMBL" id="MW712732">
    <property type="protein sequence ID" value="QWY81066.1"/>
    <property type="molecule type" value="Genomic_DNA"/>
</dbReference>
<accession>A0A8F3E8J5</accession>
<sequence>MTQRIVFLPDTQLPYEARKEMQAVIRFIGDVQPYGVVHIGDILDLPQPSRWNKGTKGEFEGSVYRDADYAKKHLLEPLRKVYDGWIGAHEGNHDCSWTNARAVTRRGFVHVDDLTTDDEVMSVDDQGRTIWQQIDEVVRFPFSGTLYSLGGREINATITANHRVVGLNREKTKWVEHTPTSLPGNKMWVYTAGEGSNEDYPLTDTEIRLAVWGLTDSHRSPDGRWTFYQSGEKAEQVRKLLADAGIEYRERARNRGITEIDGKVLKAPPKTQYEFSLGKVQELDDLLDRGRSELPTWTLSLSQRQARLFLEEYRFTDGTDTTSAGDSYVLYVCKDRMREQLQMLAAANGLRASTTEYRPGHWRLNISNRALSGLYKNTVEEVAYEGEVWCLRVPNGRFFIEDGGKIHLTGNSRARDYLSKNAPALEGTHAFDIDVLLDFDGFGVELLPDFYDIAPGWISTHGHMGKMTLSQIAGSTALNGAKKFGKSVVCGHTHRQAVVSHSFGYGGSVRKTVTGMEVGHLMDMKKANYLKGGAGNWQMGFGMLTVDGKHVKAEIVPILGGKFIVDGQVWEV</sequence>
<reference evidence="1" key="1">
    <citation type="submission" date="2021-03" db="EMBL/GenBank/DDBJ databases">
        <authorList>
            <person name="Ayuk M.A."/>
            <person name="Robinson C.J."/>
            <person name="Anderson W.A."/>
            <person name="Gugssa A."/>
            <person name="Somiranjan G."/>
            <person name="Allen-Mcfarlane R.F."/>
            <person name="Moore M."/>
            <person name="Davis A."/>
            <person name="Oduguwa K."/>
            <person name="Anike A.C."/>
            <person name="Hodgson K."/>
            <person name="Anozie O.M."/>
            <person name="Anyia G."/>
            <person name="Belai M.H."/>
            <person name="Britford J.S."/>
            <person name="Brown T.M."/>
            <person name="Bushrod L.M."/>
            <person name="Cason K.M."/>
            <person name="Clark A.S."/>
            <person name="Clay C.B."/>
            <person name="Dykes K.M."/>
            <person name="Gary T.D."/>
            <person name="Graham K.R."/>
            <person name="Green I.M."/>
            <person name="Hill I.C."/>
            <person name="Jarmon D.A."/>
            <person name="Mason C.D."/>
            <person name="Mongo I."/>
            <person name="Sims A.M."/>
            <person name="Tailey I.L."/>
            <person name="Tate L."/>
            <person name="Toingar J.A."/>
            <person name="Townsend M."/>
            <person name="Young J.A."/>
            <person name="Le K.B."/>
            <person name="Garlena R.A."/>
            <person name="Russell D.A."/>
            <person name="Jacobs-Sera D."/>
            <person name="Hatfull G.F."/>
        </authorList>
    </citation>
    <scope>NUCLEOTIDE SEQUENCE</scope>
</reference>
<dbReference type="InterPro" id="IPR029052">
    <property type="entry name" value="Metallo-depent_PP-like"/>
</dbReference>
<dbReference type="CDD" id="cd00081">
    <property type="entry name" value="Hint"/>
    <property type="match status" value="1"/>
</dbReference>
<gene>
    <name evidence="1" type="primary">51</name>
    <name evidence="1" type="ORF">SEA_BURTON_51</name>
</gene>
<dbReference type="InterPro" id="IPR036844">
    <property type="entry name" value="Hint_dom_sf"/>
</dbReference>
<evidence type="ECO:0000313" key="1">
    <source>
        <dbReference type="EMBL" id="QWY81066.1"/>
    </source>
</evidence>
<protein>
    <submittedName>
        <fullName evidence="1">Phosphoesterase</fullName>
    </submittedName>
</protein>
<dbReference type="Proteomes" id="UP000693687">
    <property type="component" value="Segment"/>
</dbReference>
<evidence type="ECO:0000313" key="2">
    <source>
        <dbReference type="Proteomes" id="UP000693687"/>
    </source>
</evidence>
<proteinExistence type="predicted"/>
<name>A0A8F3E8J5_9CAUD</name>
<dbReference type="SUPFAM" id="SSF56300">
    <property type="entry name" value="Metallo-dependent phosphatases"/>
    <property type="match status" value="1"/>
</dbReference>
<organism evidence="1 2">
    <name type="scientific">Mycobacterium phage Burton</name>
    <dbReference type="NCBI Taxonomy" id="2836019"/>
    <lineage>
        <taxon>Viruses</taxon>
        <taxon>Duplodnaviria</taxon>
        <taxon>Heunggongvirae</taxon>
        <taxon>Uroviricota</taxon>
        <taxon>Caudoviricetes</taxon>
        <taxon>Fromanvirus</taxon>
        <taxon>Fromanvirus museum</taxon>
    </lineage>
</organism>
<dbReference type="SUPFAM" id="SSF51294">
    <property type="entry name" value="Hedgehog/intein (Hint) domain"/>
    <property type="match status" value="1"/>
</dbReference>